<dbReference type="RefSeq" id="WP_248670215.1">
    <property type="nucleotide sequence ID" value="NZ_JALPRX010000200.1"/>
</dbReference>
<organism evidence="1 2">
    <name type="scientific">Roseomonas acroporae</name>
    <dbReference type="NCBI Taxonomy" id="2937791"/>
    <lineage>
        <taxon>Bacteria</taxon>
        <taxon>Pseudomonadati</taxon>
        <taxon>Pseudomonadota</taxon>
        <taxon>Alphaproteobacteria</taxon>
        <taxon>Acetobacterales</taxon>
        <taxon>Roseomonadaceae</taxon>
        <taxon>Roseomonas</taxon>
    </lineage>
</organism>
<dbReference type="AlphaFoldDB" id="A0A9X2BZP7"/>
<dbReference type="Proteomes" id="UP001139516">
    <property type="component" value="Unassembled WGS sequence"/>
</dbReference>
<accession>A0A9X2BZP7</accession>
<protein>
    <submittedName>
        <fullName evidence="1">Uncharacterized protein</fullName>
    </submittedName>
</protein>
<keyword evidence="2" id="KW-1185">Reference proteome</keyword>
<evidence type="ECO:0000313" key="1">
    <source>
        <dbReference type="EMBL" id="MCK8788174.1"/>
    </source>
</evidence>
<sequence length="54" mass="5939">MAVSVSMAFLLYDPQAHARERTAACVARAVTHGAELPDAVRRCEALVAWQEGRR</sequence>
<dbReference type="EMBL" id="JALPRX010000200">
    <property type="protein sequence ID" value="MCK8788174.1"/>
    <property type="molecule type" value="Genomic_DNA"/>
</dbReference>
<proteinExistence type="predicted"/>
<reference evidence="1" key="1">
    <citation type="submission" date="2022-04" db="EMBL/GenBank/DDBJ databases">
        <title>Roseomonas acroporae sp. nov., isolated from coral Acropora digitifera.</title>
        <authorList>
            <person name="Sun H."/>
        </authorList>
    </citation>
    <scope>NUCLEOTIDE SEQUENCE</scope>
    <source>
        <strain evidence="1">NAR14</strain>
    </source>
</reference>
<gene>
    <name evidence="1" type="ORF">M0638_27885</name>
</gene>
<evidence type="ECO:0000313" key="2">
    <source>
        <dbReference type="Proteomes" id="UP001139516"/>
    </source>
</evidence>
<comment type="caution">
    <text evidence="1">The sequence shown here is derived from an EMBL/GenBank/DDBJ whole genome shotgun (WGS) entry which is preliminary data.</text>
</comment>
<name>A0A9X2BZP7_9PROT</name>